<gene>
    <name evidence="6" type="ORF">HOP40_02575</name>
</gene>
<dbReference type="SUPFAM" id="SSF55781">
    <property type="entry name" value="GAF domain-like"/>
    <property type="match status" value="1"/>
</dbReference>
<keyword evidence="7" id="KW-1185">Reference proteome</keyword>
<sequence>MAGNVDSAAPDGPRCPLTEWEAVPVAGGAHEAGRSVLSRAVAVLGAFDQAHRELTASQIARRADLPLSTTHRLLVELADHDVVARRGDRWGVGGRIWSLGLLAPVQTGLRDVAAPFLHDVHATTRATVHLVVRQDTDALYLERVSGHTALPVVSRAGSLLPLHATGAGKVLLAHAPDGVQERVLGGHLQRWTPHTVVHPGRLRDQLRRVREQGHATTHEELVLGMSSVAVPVSRAPADGTPDVVAALGIVDPGVGRHRRRFLEVLQVAARGLGRRLGPP</sequence>
<dbReference type="InterPro" id="IPR050707">
    <property type="entry name" value="HTH_MetabolicPath_Reg"/>
</dbReference>
<dbReference type="InterPro" id="IPR005471">
    <property type="entry name" value="Tscrpt_reg_IclR_N"/>
</dbReference>
<dbReference type="InterPro" id="IPR029016">
    <property type="entry name" value="GAF-like_dom_sf"/>
</dbReference>
<name>A0A6M6JCR4_9PSEU</name>
<evidence type="ECO:0000256" key="3">
    <source>
        <dbReference type="ARBA" id="ARBA00023163"/>
    </source>
</evidence>
<dbReference type="PROSITE" id="PS51077">
    <property type="entry name" value="HTH_ICLR"/>
    <property type="match status" value="1"/>
</dbReference>
<evidence type="ECO:0000259" key="5">
    <source>
        <dbReference type="PROSITE" id="PS51078"/>
    </source>
</evidence>
<dbReference type="GO" id="GO:0003700">
    <property type="term" value="F:DNA-binding transcription factor activity"/>
    <property type="evidence" value="ECO:0007669"/>
    <property type="project" value="TreeGrafter"/>
</dbReference>
<protein>
    <submittedName>
        <fullName evidence="6">IclR family transcriptional regulator</fullName>
    </submittedName>
</protein>
<evidence type="ECO:0000256" key="1">
    <source>
        <dbReference type="ARBA" id="ARBA00023015"/>
    </source>
</evidence>
<reference evidence="6 7" key="1">
    <citation type="submission" date="2020-05" db="EMBL/GenBank/DDBJ databases">
        <authorList>
            <person name="Mo P."/>
        </authorList>
    </citation>
    <scope>NUCLEOTIDE SEQUENCE [LARGE SCALE GENOMIC DNA]</scope>
    <source>
        <strain evidence="6 7">Gen01</strain>
    </source>
</reference>
<evidence type="ECO:0000313" key="6">
    <source>
        <dbReference type="EMBL" id="QJY44863.1"/>
    </source>
</evidence>
<evidence type="ECO:0000256" key="2">
    <source>
        <dbReference type="ARBA" id="ARBA00023125"/>
    </source>
</evidence>
<keyword evidence="2" id="KW-0238">DNA-binding</keyword>
<dbReference type="GO" id="GO:0045892">
    <property type="term" value="P:negative regulation of DNA-templated transcription"/>
    <property type="evidence" value="ECO:0007669"/>
    <property type="project" value="TreeGrafter"/>
</dbReference>
<dbReference type="Proteomes" id="UP000505377">
    <property type="component" value="Chromosome"/>
</dbReference>
<dbReference type="PROSITE" id="PS51078">
    <property type="entry name" value="ICLR_ED"/>
    <property type="match status" value="1"/>
</dbReference>
<keyword evidence="3" id="KW-0804">Transcription</keyword>
<accession>A0A6M6JCR4</accession>
<evidence type="ECO:0000313" key="7">
    <source>
        <dbReference type="Proteomes" id="UP000505377"/>
    </source>
</evidence>
<evidence type="ECO:0000259" key="4">
    <source>
        <dbReference type="PROSITE" id="PS51077"/>
    </source>
</evidence>
<proteinExistence type="predicted"/>
<keyword evidence="1" id="KW-0805">Transcription regulation</keyword>
<dbReference type="Pfam" id="PF09339">
    <property type="entry name" value="HTH_IclR"/>
    <property type="match status" value="1"/>
</dbReference>
<dbReference type="SUPFAM" id="SSF46785">
    <property type="entry name" value="Winged helix' DNA-binding domain"/>
    <property type="match status" value="1"/>
</dbReference>
<dbReference type="PANTHER" id="PTHR30136:SF24">
    <property type="entry name" value="HTH-TYPE TRANSCRIPTIONAL REPRESSOR ALLR"/>
    <property type="match status" value="1"/>
</dbReference>
<dbReference type="InterPro" id="IPR014757">
    <property type="entry name" value="Tscrpt_reg_IclR_C"/>
</dbReference>
<dbReference type="AlphaFoldDB" id="A0A6M6JCR4"/>
<organism evidence="6 7">
    <name type="scientific">Pseudonocardia broussonetiae</name>
    <dbReference type="NCBI Taxonomy" id="2736640"/>
    <lineage>
        <taxon>Bacteria</taxon>
        <taxon>Bacillati</taxon>
        <taxon>Actinomycetota</taxon>
        <taxon>Actinomycetes</taxon>
        <taxon>Pseudonocardiales</taxon>
        <taxon>Pseudonocardiaceae</taxon>
        <taxon>Pseudonocardia</taxon>
    </lineage>
</organism>
<dbReference type="Gene3D" id="1.10.10.10">
    <property type="entry name" value="Winged helix-like DNA-binding domain superfamily/Winged helix DNA-binding domain"/>
    <property type="match status" value="1"/>
</dbReference>
<feature type="domain" description="HTH iclR-type" evidence="4">
    <location>
        <begin position="34"/>
        <end position="101"/>
    </location>
</feature>
<dbReference type="Pfam" id="PF01614">
    <property type="entry name" value="IclR_C"/>
    <property type="match status" value="1"/>
</dbReference>
<dbReference type="EMBL" id="CP053564">
    <property type="protein sequence ID" value="QJY44863.1"/>
    <property type="molecule type" value="Genomic_DNA"/>
</dbReference>
<dbReference type="KEGG" id="pbro:HOP40_02575"/>
<dbReference type="Gene3D" id="3.30.450.40">
    <property type="match status" value="1"/>
</dbReference>
<dbReference type="GO" id="GO:0003677">
    <property type="term" value="F:DNA binding"/>
    <property type="evidence" value="ECO:0007669"/>
    <property type="project" value="UniProtKB-KW"/>
</dbReference>
<dbReference type="InterPro" id="IPR036390">
    <property type="entry name" value="WH_DNA-bd_sf"/>
</dbReference>
<dbReference type="PANTHER" id="PTHR30136">
    <property type="entry name" value="HELIX-TURN-HELIX TRANSCRIPTIONAL REGULATOR, ICLR FAMILY"/>
    <property type="match status" value="1"/>
</dbReference>
<feature type="domain" description="IclR-ED" evidence="5">
    <location>
        <begin position="95"/>
        <end position="278"/>
    </location>
</feature>
<dbReference type="SMART" id="SM00346">
    <property type="entry name" value="HTH_ICLR"/>
    <property type="match status" value="1"/>
</dbReference>
<dbReference type="InterPro" id="IPR036388">
    <property type="entry name" value="WH-like_DNA-bd_sf"/>
</dbReference>